<sequence length="204" mass="23770">MEGIKPRFEFRTWAKNFGKVEEKLYALSKCEMIRESKEIYIISAGNSENNTKIRDKLMDIKVFVQEKKGLEQWDPLMKGEFPMRATMLKDEVFPAFGVKMQELTENEYSLDSFLRDIIYPHSQLIPVQVFKRRFAFTINDCITELGEIQFNGATQQTVAVESVDIEAILKAKEMLGLNNYENLNYLRSIKRVIGMEPFPGMFKL</sequence>
<gene>
    <name evidence="1" type="ORF">METZ01_LOCUS65797</name>
</gene>
<reference evidence="1" key="1">
    <citation type="submission" date="2018-05" db="EMBL/GenBank/DDBJ databases">
        <authorList>
            <person name="Lanie J.A."/>
            <person name="Ng W.-L."/>
            <person name="Kazmierczak K.M."/>
            <person name="Andrzejewski T.M."/>
            <person name="Davidsen T.M."/>
            <person name="Wayne K.J."/>
            <person name="Tettelin H."/>
            <person name="Glass J.I."/>
            <person name="Rusch D."/>
            <person name="Podicherti R."/>
            <person name="Tsui H.-C.T."/>
            <person name="Winkler M.E."/>
        </authorList>
    </citation>
    <scope>NUCLEOTIDE SEQUENCE</scope>
</reference>
<dbReference type="EMBL" id="UINC01004249">
    <property type="protein sequence ID" value="SVA12943.1"/>
    <property type="molecule type" value="Genomic_DNA"/>
</dbReference>
<organism evidence="1">
    <name type="scientific">marine metagenome</name>
    <dbReference type="NCBI Taxonomy" id="408172"/>
    <lineage>
        <taxon>unclassified sequences</taxon>
        <taxon>metagenomes</taxon>
        <taxon>ecological metagenomes</taxon>
    </lineage>
</organism>
<dbReference type="AlphaFoldDB" id="A0A381TG80"/>
<accession>A0A381TG80</accession>
<protein>
    <recommendedName>
        <fullName evidence="2">CYTH domain-containing protein</fullName>
    </recommendedName>
</protein>
<evidence type="ECO:0008006" key="2">
    <source>
        <dbReference type="Google" id="ProtNLM"/>
    </source>
</evidence>
<name>A0A381TG80_9ZZZZ</name>
<proteinExistence type="predicted"/>
<evidence type="ECO:0000313" key="1">
    <source>
        <dbReference type="EMBL" id="SVA12943.1"/>
    </source>
</evidence>